<dbReference type="PANTHER" id="PTHR11085">
    <property type="entry name" value="NAD-DEPENDENT PROTEIN DEACYLASE SIRTUIN-5, MITOCHONDRIAL-RELATED"/>
    <property type="match status" value="1"/>
</dbReference>
<evidence type="ECO:0000259" key="5">
    <source>
        <dbReference type="PROSITE" id="PS50305"/>
    </source>
</evidence>
<dbReference type="GO" id="GO:0046872">
    <property type="term" value="F:metal ion binding"/>
    <property type="evidence" value="ECO:0007669"/>
    <property type="project" value="UniProtKB-KW"/>
</dbReference>
<dbReference type="GO" id="GO:0070403">
    <property type="term" value="F:NAD+ binding"/>
    <property type="evidence" value="ECO:0007669"/>
    <property type="project" value="InterPro"/>
</dbReference>
<evidence type="ECO:0000313" key="7">
    <source>
        <dbReference type="Proteomes" id="UP000438699"/>
    </source>
</evidence>
<dbReference type="EMBL" id="WAIE01000003">
    <property type="protein sequence ID" value="KAB1441623.1"/>
    <property type="molecule type" value="Genomic_DNA"/>
</dbReference>
<proteinExistence type="predicted"/>
<dbReference type="PROSITE" id="PS50305">
    <property type="entry name" value="SIRTUIN"/>
    <property type="match status" value="1"/>
</dbReference>
<accession>A0A6N6N3H0</accession>
<dbReference type="InterPro" id="IPR026591">
    <property type="entry name" value="Sirtuin_cat_small_dom_sf"/>
</dbReference>
<feature type="binding site" evidence="4">
    <location>
        <position position="150"/>
    </location>
    <ligand>
        <name>Zn(2+)</name>
        <dbReference type="ChEBI" id="CHEBI:29105"/>
    </ligand>
</feature>
<evidence type="ECO:0000313" key="6">
    <source>
        <dbReference type="EMBL" id="KAB1441623.1"/>
    </source>
</evidence>
<dbReference type="CDD" id="cd01407">
    <property type="entry name" value="SIR2-fam"/>
    <property type="match status" value="1"/>
</dbReference>
<comment type="caution">
    <text evidence="6">The sequence shown here is derived from an EMBL/GenBank/DDBJ whole genome shotgun (WGS) entry which is preliminary data.</text>
</comment>
<keyword evidence="4" id="KW-0862">Zinc</keyword>
<evidence type="ECO:0000256" key="3">
    <source>
        <dbReference type="ARBA" id="ARBA00023027"/>
    </source>
</evidence>
<feature type="binding site" evidence="4">
    <location>
        <position position="153"/>
    </location>
    <ligand>
        <name>Zn(2+)</name>
        <dbReference type="ChEBI" id="CHEBI:29105"/>
    </ligand>
</feature>
<dbReference type="Gene3D" id="3.40.50.1220">
    <property type="entry name" value="TPP-binding domain"/>
    <property type="match status" value="1"/>
</dbReference>
<name>A0A6N6N3H0_9BACT</name>
<dbReference type="InterPro" id="IPR026590">
    <property type="entry name" value="Ssirtuin_cat_dom"/>
</dbReference>
<dbReference type="SUPFAM" id="SSF52467">
    <property type="entry name" value="DHS-like NAD/FAD-binding domain"/>
    <property type="match status" value="1"/>
</dbReference>
<dbReference type="PANTHER" id="PTHR11085:SF10">
    <property type="entry name" value="NAD-DEPENDENT PROTEIN DEACYLASE SIRTUIN-5, MITOCHONDRIAL-RELATED"/>
    <property type="match status" value="1"/>
</dbReference>
<organism evidence="6 7">
    <name type="scientific">Pseudodesulfovibrio senegalensis</name>
    <dbReference type="NCBI Taxonomy" id="1721087"/>
    <lineage>
        <taxon>Bacteria</taxon>
        <taxon>Pseudomonadati</taxon>
        <taxon>Thermodesulfobacteriota</taxon>
        <taxon>Desulfovibrionia</taxon>
        <taxon>Desulfovibrionales</taxon>
        <taxon>Desulfovibrionaceae</taxon>
    </lineage>
</organism>
<gene>
    <name evidence="6" type="ORF">F8A88_08460</name>
</gene>
<dbReference type="EC" id="2.3.1.286" evidence="1"/>
<keyword evidence="3" id="KW-0520">NAD</keyword>
<evidence type="ECO:0000256" key="1">
    <source>
        <dbReference type="ARBA" id="ARBA00012928"/>
    </source>
</evidence>
<keyword evidence="4" id="KW-0479">Metal-binding</keyword>
<feature type="domain" description="Deacetylase sirtuin-type" evidence="5">
    <location>
        <begin position="1"/>
        <end position="249"/>
    </location>
</feature>
<evidence type="ECO:0000256" key="2">
    <source>
        <dbReference type="ARBA" id="ARBA00022679"/>
    </source>
</evidence>
<dbReference type="Gene3D" id="3.30.1600.10">
    <property type="entry name" value="SIR2/SIRT2 'Small Domain"/>
    <property type="match status" value="1"/>
</dbReference>
<dbReference type="InterPro" id="IPR050134">
    <property type="entry name" value="NAD-dep_sirtuin_deacylases"/>
</dbReference>
<dbReference type="Proteomes" id="UP000438699">
    <property type="component" value="Unassembled WGS sequence"/>
</dbReference>
<feature type="binding site" evidence="4">
    <location>
        <position position="129"/>
    </location>
    <ligand>
        <name>Zn(2+)</name>
        <dbReference type="ChEBI" id="CHEBI:29105"/>
    </ligand>
</feature>
<reference evidence="6 7" key="1">
    <citation type="journal article" date="2017" name="Int. J. Syst. Evol. Microbiol.">
        <title>Desulfovibrio senegalensis sp. nov., a mesophilic sulfate reducer isolated from marine sediment.</title>
        <authorList>
            <person name="Thioye A."/>
            <person name="Gam Z.B.A."/>
            <person name="Mbengue M."/>
            <person name="Cayol J.L."/>
            <person name="Joseph-Bartoli M."/>
            <person name="Toure-Kane C."/>
            <person name="Labat M."/>
        </authorList>
    </citation>
    <scope>NUCLEOTIDE SEQUENCE [LARGE SCALE GENOMIC DNA]</scope>
    <source>
        <strain evidence="6 7">DSM 101509</strain>
    </source>
</reference>
<dbReference type="Pfam" id="PF02146">
    <property type="entry name" value="SIR2"/>
    <property type="match status" value="1"/>
</dbReference>
<keyword evidence="7" id="KW-1185">Reference proteome</keyword>
<dbReference type="NCBIfam" id="NF001753">
    <property type="entry name" value="PRK00481.1-3"/>
    <property type="match status" value="1"/>
</dbReference>
<dbReference type="GO" id="GO:0017136">
    <property type="term" value="F:histone deacetylase activity, NAD-dependent"/>
    <property type="evidence" value="ECO:0007669"/>
    <property type="project" value="TreeGrafter"/>
</dbReference>
<feature type="binding site" evidence="4">
    <location>
        <position position="132"/>
    </location>
    <ligand>
        <name>Zn(2+)</name>
        <dbReference type="ChEBI" id="CHEBI:29105"/>
    </ligand>
</feature>
<keyword evidence="2" id="KW-0808">Transferase</keyword>
<feature type="active site" description="Proton acceptor" evidence="4">
    <location>
        <position position="121"/>
    </location>
</feature>
<dbReference type="OrthoDB" id="9800582at2"/>
<protein>
    <recommendedName>
        <fullName evidence="1">protein acetyllysine N-acetyltransferase</fullName>
        <ecNumber evidence="1">2.3.1.286</ecNumber>
    </recommendedName>
</protein>
<sequence length="249" mass="26993">MSNHALSHAAETIRSARHVIAFTGAGISVESGIAPFRGPGGLWSRFDPNLFDRNRFRREPEKSWELLYRLFYEGAAGRARPNAAHLALAEMEARGRLHAIITQNIDGLHHRAGSVNVLEYHGSTRTMTCMDCGLQVDAADVPMEKLPPRCAACGGVLKPDVVFFSEPIPDHVHRAALAEAKACDVCIVVGTSGEVMPAARIPRMAARHGAVVVEINVRESAYTYETSTIFLEGKAGKILPDLASEVIGK</sequence>
<dbReference type="RefSeq" id="WP_151150716.1">
    <property type="nucleotide sequence ID" value="NZ_WAIE01000003.1"/>
</dbReference>
<dbReference type="InterPro" id="IPR029035">
    <property type="entry name" value="DHS-like_NAD/FAD-binding_dom"/>
</dbReference>
<dbReference type="InterPro" id="IPR003000">
    <property type="entry name" value="Sirtuin"/>
</dbReference>
<evidence type="ECO:0000256" key="4">
    <source>
        <dbReference type="PROSITE-ProRule" id="PRU00236"/>
    </source>
</evidence>
<dbReference type="AlphaFoldDB" id="A0A6N6N3H0"/>